<keyword evidence="2" id="KW-1185">Reference proteome</keyword>
<proteinExistence type="predicted"/>
<dbReference type="OrthoDB" id="3650427at2"/>
<evidence type="ECO:0000313" key="1">
    <source>
        <dbReference type="EMBL" id="OLF17414.1"/>
    </source>
</evidence>
<protein>
    <submittedName>
        <fullName evidence="1">Uncharacterized protein</fullName>
    </submittedName>
</protein>
<comment type="caution">
    <text evidence="1">The sequence shown here is derived from an EMBL/GenBank/DDBJ whole genome shotgun (WGS) entry which is preliminary data.</text>
</comment>
<sequence>MDQLSALDALHPTRAARFWGATSNHDRRMKTLRIGDVVLFTGKKQVRAIGEVGHSFRNALFADSLWKPHADRGSYQNVYSLLNFEPTDIGYEEIWDLPGFNSGDNFMGLRFLNPEKSAVIIDGLGIETGTSRYAISQQQRRLEVALRSGTQRIAPEAVNTERTAYSRPAATLTVRRAEALLVREYRASLDGLEVHRIRSPAGVTDLHVTSTEGVEVIEAKSGSTHFLVRQALGQLLDYVVHISEPVTRLSALFPLRPADADVALLNRYGIDCLYRTSSTTFTRLEAPASRRDHMRLAWKNPLG</sequence>
<name>A0A1Q8CSV0_9PSEU</name>
<reference evidence="1 2" key="1">
    <citation type="submission" date="2016-12" db="EMBL/GenBank/DDBJ databases">
        <title>The draft genome sequence of Actinophytocola sp. 11-183.</title>
        <authorList>
            <person name="Wang W."/>
            <person name="Yuan L."/>
        </authorList>
    </citation>
    <scope>NUCLEOTIDE SEQUENCE [LARGE SCALE GENOMIC DNA]</scope>
    <source>
        <strain evidence="1 2">11-183</strain>
    </source>
</reference>
<gene>
    <name evidence="1" type="ORF">BU204_11605</name>
</gene>
<accession>A0A1Q8CSV0</accession>
<dbReference type="Proteomes" id="UP000185596">
    <property type="component" value="Unassembled WGS sequence"/>
</dbReference>
<dbReference type="EMBL" id="MSIE01000017">
    <property type="protein sequence ID" value="OLF17414.1"/>
    <property type="molecule type" value="Genomic_DNA"/>
</dbReference>
<evidence type="ECO:0000313" key="2">
    <source>
        <dbReference type="Proteomes" id="UP000185596"/>
    </source>
</evidence>
<organism evidence="1 2">
    <name type="scientific">Actinophytocola xanthii</name>
    <dbReference type="NCBI Taxonomy" id="1912961"/>
    <lineage>
        <taxon>Bacteria</taxon>
        <taxon>Bacillati</taxon>
        <taxon>Actinomycetota</taxon>
        <taxon>Actinomycetes</taxon>
        <taxon>Pseudonocardiales</taxon>
        <taxon>Pseudonocardiaceae</taxon>
    </lineage>
</organism>
<dbReference type="AlphaFoldDB" id="A0A1Q8CSV0"/>